<organism evidence="1 2">
    <name type="scientific">Bremia lactucae</name>
    <name type="common">Lettuce downy mildew</name>
    <dbReference type="NCBI Taxonomy" id="4779"/>
    <lineage>
        <taxon>Eukaryota</taxon>
        <taxon>Sar</taxon>
        <taxon>Stramenopiles</taxon>
        <taxon>Oomycota</taxon>
        <taxon>Peronosporomycetes</taxon>
        <taxon>Peronosporales</taxon>
        <taxon>Peronosporaceae</taxon>
        <taxon>Bremia</taxon>
    </lineage>
</organism>
<evidence type="ECO:0000313" key="1">
    <source>
        <dbReference type="EMBL" id="TDH70148.1"/>
    </source>
</evidence>
<dbReference type="GeneID" id="94345402"/>
<dbReference type="KEGG" id="blac:94345402"/>
<sequence length="70" mass="7955">MATESATRKKMPPVRLATIFAQMVGECPLDIQVYGKCVADIHGGVNRFACEKEFQKLRVCFQRVVRARRV</sequence>
<accession>A0A976FNS3</accession>
<dbReference type="RefSeq" id="XP_067819647.1">
    <property type="nucleotide sequence ID" value="XM_067959731.1"/>
</dbReference>
<dbReference type="AlphaFoldDB" id="A0A976FNS3"/>
<name>A0A976FNS3_BRELC</name>
<dbReference type="EMBL" id="SHOA02000010">
    <property type="protein sequence ID" value="TDH70148.1"/>
    <property type="molecule type" value="Genomic_DNA"/>
</dbReference>
<protein>
    <submittedName>
        <fullName evidence="1">Uncharacterized protein</fullName>
    </submittedName>
</protein>
<proteinExistence type="predicted"/>
<evidence type="ECO:0000313" key="2">
    <source>
        <dbReference type="Proteomes" id="UP000294530"/>
    </source>
</evidence>
<gene>
    <name evidence="1" type="ORF">CCR75_001629</name>
</gene>
<comment type="caution">
    <text evidence="1">The sequence shown here is derived from an EMBL/GenBank/DDBJ whole genome shotgun (WGS) entry which is preliminary data.</text>
</comment>
<reference evidence="1 2" key="1">
    <citation type="journal article" date="2021" name="Genome Biol.">
        <title>AFLAP: assembly-free linkage analysis pipeline using k-mers from genome sequencing data.</title>
        <authorList>
            <person name="Fletcher K."/>
            <person name="Zhang L."/>
            <person name="Gil J."/>
            <person name="Han R."/>
            <person name="Cavanaugh K."/>
            <person name="Michelmore R."/>
        </authorList>
    </citation>
    <scope>NUCLEOTIDE SEQUENCE [LARGE SCALE GENOMIC DNA]</scope>
    <source>
        <strain evidence="1 2">SF5</strain>
    </source>
</reference>
<dbReference type="OrthoDB" id="3821113at2759"/>
<keyword evidence="2" id="KW-1185">Reference proteome</keyword>
<dbReference type="Proteomes" id="UP000294530">
    <property type="component" value="Unassembled WGS sequence"/>
</dbReference>